<evidence type="ECO:0000256" key="11">
    <source>
        <dbReference type="RuleBase" id="RU000586"/>
    </source>
</evidence>
<evidence type="ECO:0000256" key="8">
    <source>
        <dbReference type="ARBA" id="ARBA00022679"/>
    </source>
</evidence>
<protein>
    <recommendedName>
        <fullName evidence="6 11">Glycylpeptide N-tetradecanoyltransferase</fullName>
        <ecNumber evidence="5 11">2.3.1.97</ecNumber>
    </recommendedName>
</protein>
<evidence type="ECO:0000313" key="16">
    <source>
        <dbReference type="EMBL" id="TPX15319.1"/>
    </source>
</evidence>
<evidence type="ECO:0000256" key="12">
    <source>
        <dbReference type="RuleBase" id="RU004178"/>
    </source>
</evidence>
<feature type="compositionally biased region" description="Basic residues" evidence="13">
    <location>
        <begin position="54"/>
        <end position="65"/>
    </location>
</feature>
<dbReference type="Gene3D" id="3.40.630.30">
    <property type="match status" value="2"/>
</dbReference>
<dbReference type="InterPro" id="IPR022678">
    <property type="entry name" value="NMT_CS"/>
</dbReference>
<dbReference type="PANTHER" id="PTHR11377">
    <property type="entry name" value="N-MYRISTOYL TRANSFERASE"/>
    <property type="match status" value="1"/>
</dbReference>
<dbReference type="GeneID" id="41972043"/>
<proteinExistence type="inferred from homology"/>
<comment type="catalytic activity">
    <reaction evidence="10 11">
        <text>N-terminal glycyl-[protein] + tetradecanoyl-CoA = N-tetradecanoylglycyl-[protein] + CoA + H(+)</text>
        <dbReference type="Rhea" id="RHEA:15521"/>
        <dbReference type="Rhea" id="RHEA-COMP:12666"/>
        <dbReference type="Rhea" id="RHEA-COMP:12667"/>
        <dbReference type="ChEBI" id="CHEBI:15378"/>
        <dbReference type="ChEBI" id="CHEBI:57287"/>
        <dbReference type="ChEBI" id="CHEBI:57385"/>
        <dbReference type="ChEBI" id="CHEBI:64723"/>
        <dbReference type="ChEBI" id="CHEBI:133050"/>
        <dbReference type="EC" id="2.3.1.97"/>
    </reaction>
</comment>
<comment type="subcellular location">
    <subcellularLocation>
        <location evidence="2">Cytoplasm</location>
    </subcellularLocation>
</comment>
<comment type="similarity">
    <text evidence="3 12">Belongs to the NMT family.</text>
</comment>
<feature type="region of interest" description="Disordered" evidence="13">
    <location>
        <begin position="1"/>
        <end position="83"/>
    </location>
</feature>
<feature type="domain" description="Glycylpeptide N-tetradecanoyltransferase C-terminal" evidence="15">
    <location>
        <begin position="349"/>
        <end position="563"/>
    </location>
</feature>
<dbReference type="Proteomes" id="UP000319257">
    <property type="component" value="Unassembled WGS sequence"/>
</dbReference>
<dbReference type="FunCoup" id="A0A507BD36">
    <property type="interactions" value="908"/>
</dbReference>
<dbReference type="OrthoDB" id="60315at2759"/>
<dbReference type="InterPro" id="IPR022676">
    <property type="entry name" value="NMT_N"/>
</dbReference>
<feature type="domain" description="Glycylpeptide N-tetradecanoyltransferase N-terminal" evidence="14">
    <location>
        <begin position="181"/>
        <end position="335"/>
    </location>
</feature>
<dbReference type="SUPFAM" id="SSF55729">
    <property type="entry name" value="Acyl-CoA N-acyltransferases (Nat)"/>
    <property type="match status" value="2"/>
</dbReference>
<dbReference type="EC" id="2.3.1.97" evidence="5 11"/>
<keyword evidence="8 11" id="KW-0808">Transferase</keyword>
<evidence type="ECO:0000256" key="13">
    <source>
        <dbReference type="SAM" id="MobiDB-lite"/>
    </source>
</evidence>
<gene>
    <name evidence="16" type="ORF">E0L32_004596</name>
</gene>
<accession>A0A507BD36</accession>
<feature type="compositionally biased region" description="Basic and acidic residues" evidence="13">
    <location>
        <begin position="1"/>
        <end position="21"/>
    </location>
</feature>
<evidence type="ECO:0000256" key="9">
    <source>
        <dbReference type="ARBA" id="ARBA00023315"/>
    </source>
</evidence>
<comment type="function">
    <text evidence="1 11">Adds a myristoyl group to the N-terminal glycine residue of certain cellular proteins.</text>
</comment>
<evidence type="ECO:0000313" key="17">
    <source>
        <dbReference type="Proteomes" id="UP000319257"/>
    </source>
</evidence>
<dbReference type="PROSITE" id="PS00976">
    <property type="entry name" value="NMT_2"/>
    <property type="match status" value="1"/>
</dbReference>
<keyword evidence="9 11" id="KW-0012">Acyltransferase</keyword>
<keyword evidence="17" id="KW-1185">Reference proteome</keyword>
<dbReference type="InterPro" id="IPR000903">
    <property type="entry name" value="NMT"/>
</dbReference>
<comment type="caution">
    <text evidence="16">The sequence shown here is derived from an EMBL/GenBank/DDBJ whole genome shotgun (WGS) entry which is preliminary data.</text>
</comment>
<evidence type="ECO:0000256" key="6">
    <source>
        <dbReference type="ARBA" id="ARBA00022240"/>
    </source>
</evidence>
<evidence type="ECO:0000256" key="2">
    <source>
        <dbReference type="ARBA" id="ARBA00004496"/>
    </source>
</evidence>
<evidence type="ECO:0000256" key="4">
    <source>
        <dbReference type="ARBA" id="ARBA00011245"/>
    </source>
</evidence>
<dbReference type="AlphaFoldDB" id="A0A507BD36"/>
<evidence type="ECO:0000259" key="15">
    <source>
        <dbReference type="Pfam" id="PF02799"/>
    </source>
</evidence>
<evidence type="ECO:0000256" key="1">
    <source>
        <dbReference type="ARBA" id="ARBA00003900"/>
    </source>
</evidence>
<evidence type="ECO:0000259" key="14">
    <source>
        <dbReference type="Pfam" id="PF01233"/>
    </source>
</evidence>
<reference evidence="16 17" key="1">
    <citation type="submission" date="2019-06" db="EMBL/GenBank/DDBJ databases">
        <title>Draft genome sequence of the filamentous fungus Phialemoniopsis curvata isolated from diesel fuel.</title>
        <authorList>
            <person name="Varaljay V.A."/>
            <person name="Lyon W.J."/>
            <person name="Crouch A.L."/>
            <person name="Drake C.E."/>
            <person name="Hollomon J.M."/>
            <person name="Nadeau L.J."/>
            <person name="Nunn H.S."/>
            <person name="Stevenson B.S."/>
            <person name="Bojanowski C.L."/>
            <person name="Crookes-Goodson W.J."/>
        </authorList>
    </citation>
    <scope>NUCLEOTIDE SEQUENCE [LARGE SCALE GENOMIC DNA]</scope>
    <source>
        <strain evidence="16 17">D216</strain>
    </source>
</reference>
<dbReference type="STRING" id="1093900.A0A507BD36"/>
<dbReference type="FunFam" id="3.40.630.30:FF:000056">
    <property type="entry name" value="Glycylpeptide N-tetradecanoyltransferase"/>
    <property type="match status" value="1"/>
</dbReference>
<dbReference type="InterPro" id="IPR016181">
    <property type="entry name" value="Acyl_CoA_acyltransferase"/>
</dbReference>
<name>A0A507BD36_9PEZI</name>
<evidence type="ECO:0000256" key="5">
    <source>
        <dbReference type="ARBA" id="ARBA00012923"/>
    </source>
</evidence>
<feature type="compositionally biased region" description="Acidic residues" evidence="13">
    <location>
        <begin position="31"/>
        <end position="43"/>
    </location>
</feature>
<evidence type="ECO:0000256" key="3">
    <source>
        <dbReference type="ARBA" id="ARBA00009469"/>
    </source>
</evidence>
<dbReference type="EMBL" id="SKBQ01000022">
    <property type="protein sequence ID" value="TPX15319.1"/>
    <property type="molecule type" value="Genomic_DNA"/>
</dbReference>
<dbReference type="FunFam" id="3.40.630.30:FF:000042">
    <property type="entry name" value="Glycylpeptide N-tetradecanoyltransferase"/>
    <property type="match status" value="1"/>
</dbReference>
<dbReference type="InterPro" id="IPR022677">
    <property type="entry name" value="NMT_C"/>
</dbReference>
<organism evidence="16 17">
    <name type="scientific">Thyridium curvatum</name>
    <dbReference type="NCBI Taxonomy" id="1093900"/>
    <lineage>
        <taxon>Eukaryota</taxon>
        <taxon>Fungi</taxon>
        <taxon>Dikarya</taxon>
        <taxon>Ascomycota</taxon>
        <taxon>Pezizomycotina</taxon>
        <taxon>Sordariomycetes</taxon>
        <taxon>Sordariomycetidae</taxon>
        <taxon>Thyridiales</taxon>
        <taxon>Thyridiaceae</taxon>
        <taxon>Thyridium</taxon>
    </lineage>
</organism>
<dbReference type="InParanoid" id="A0A507BD36"/>
<comment type="subunit">
    <text evidence="4">Monomer.</text>
</comment>
<dbReference type="Pfam" id="PF02799">
    <property type="entry name" value="NMT_C"/>
    <property type="match status" value="1"/>
</dbReference>
<evidence type="ECO:0000256" key="10">
    <source>
        <dbReference type="ARBA" id="ARBA00048276"/>
    </source>
</evidence>
<dbReference type="Pfam" id="PF01233">
    <property type="entry name" value="NMT"/>
    <property type="match status" value="1"/>
</dbReference>
<dbReference type="RefSeq" id="XP_030997030.1">
    <property type="nucleotide sequence ID" value="XM_031139024.1"/>
</dbReference>
<dbReference type="GO" id="GO:0005737">
    <property type="term" value="C:cytoplasm"/>
    <property type="evidence" value="ECO:0007669"/>
    <property type="project" value="UniProtKB-SubCell"/>
</dbReference>
<sequence length="567" mass="63856">MSQESKPTDPVKEEAAEELREAIAAGKQPEVESEEDDAPEDATADAGAAAGSSSKKKKSKRKKVKAALSGLTGKSADPQADLKKAITNLPPAQLAELMKLNPALAEEISKAQAEGSASGDPDASALEALKRLNLQDIMTGLATSGKNIKDMASYKFWATQPVPRFGEEPSAPIEEGPFKIQKVEDVPKEPSKLVDGFEWDFLDLTDSKQLEEVYDLLSGHFVEDDEAMFRFRYSTAILKWAMMSPGWKKQWHRGVRATQSKKLVAFIAAIPLELRVRKNTLHASEVNFMVVHKKLRSKRLAPVLIKEITRLCNVDEVWQAIYTGGVVLPRPVSTCRYFHRAINWQKLWEVGFSPLPPNSKPQYQVRKYALPDQTAIRGLREMEAKDIEPVQDLLMRYLKRFDMYQEFDREEVEHWFLHKKDSGDEQAIYTYVVEDSNKKITDFFSFYALDSSVINNPKHDVIHAAYLFYYATEVGLTTPVDKTALKTRLNALVSDALILAKRFKFDVFNALSLMDNALFLEQQKFGPGDGQLHYYLFNYNANPIAGGVNKRNQLDEDGLSGIGYVMM</sequence>
<dbReference type="PANTHER" id="PTHR11377:SF5">
    <property type="entry name" value="GLYCYLPEPTIDE N-TETRADECANOYLTRANSFERASE"/>
    <property type="match status" value="1"/>
</dbReference>
<keyword evidence="7" id="KW-0963">Cytoplasm</keyword>
<evidence type="ECO:0000256" key="7">
    <source>
        <dbReference type="ARBA" id="ARBA00022490"/>
    </source>
</evidence>
<feature type="compositionally biased region" description="Low complexity" evidence="13">
    <location>
        <begin position="44"/>
        <end position="53"/>
    </location>
</feature>
<dbReference type="GO" id="GO:0004379">
    <property type="term" value="F:glycylpeptide N-tetradecanoyltransferase activity"/>
    <property type="evidence" value="ECO:0007669"/>
    <property type="project" value="UniProtKB-EC"/>
</dbReference>